<comment type="caution">
    <text evidence="17">The sequence shown here is derived from an EMBL/GenBank/DDBJ whole genome shotgun (WGS) entry which is preliminary data.</text>
</comment>
<keyword evidence="8" id="KW-0378">Hydrolase</keyword>
<evidence type="ECO:0000313" key="18">
    <source>
        <dbReference type="Proteomes" id="UP001497382"/>
    </source>
</evidence>
<dbReference type="AlphaFoldDB" id="A0AAV1ZKK3"/>
<proteinExistence type="inferred from homology"/>
<dbReference type="FunFam" id="3.40.50.1240:FF:000014">
    <property type="entry name" value="Multiple inositol polyphosphate phosphatase 1"/>
    <property type="match status" value="1"/>
</dbReference>
<evidence type="ECO:0000313" key="17">
    <source>
        <dbReference type="EMBL" id="CAL1272214.1"/>
    </source>
</evidence>
<feature type="transmembrane region" description="Helical" evidence="16">
    <location>
        <begin position="74"/>
        <end position="94"/>
    </location>
</feature>
<dbReference type="GO" id="GO:0034417">
    <property type="term" value="F:bisphosphoglycerate 3-phosphatase activity"/>
    <property type="evidence" value="ECO:0007669"/>
    <property type="project" value="UniProtKB-EC"/>
</dbReference>
<evidence type="ECO:0000256" key="16">
    <source>
        <dbReference type="SAM" id="Phobius"/>
    </source>
</evidence>
<comment type="similarity">
    <text evidence="2">Belongs to the histidine acid phosphatase family. MINPP1 subfamily.</text>
</comment>
<evidence type="ECO:0000256" key="8">
    <source>
        <dbReference type="ARBA" id="ARBA00022801"/>
    </source>
</evidence>
<protein>
    <recommendedName>
        <fullName evidence="5">Multiple inositol polyphosphate phosphatase 1</fullName>
        <ecNumber evidence="4">3.1.3.62</ecNumber>
        <ecNumber evidence="3">3.1.3.80</ecNumber>
    </recommendedName>
    <alternativeName>
        <fullName evidence="11">2,3-bisphosphoglycerate 3-phosphatase</fullName>
    </alternativeName>
</protein>
<dbReference type="InterPro" id="IPR000560">
    <property type="entry name" value="His_Pase_clade-2"/>
</dbReference>
<evidence type="ECO:0000256" key="6">
    <source>
        <dbReference type="ARBA" id="ARBA00022475"/>
    </source>
</evidence>
<dbReference type="GO" id="GO:0005886">
    <property type="term" value="C:plasma membrane"/>
    <property type="evidence" value="ECO:0007669"/>
    <property type="project" value="UniProtKB-SubCell"/>
</dbReference>
<evidence type="ECO:0000256" key="11">
    <source>
        <dbReference type="ARBA" id="ARBA00031642"/>
    </source>
</evidence>
<reference evidence="17 18" key="1">
    <citation type="submission" date="2024-04" db="EMBL/GenBank/DDBJ databases">
        <authorList>
            <person name="Rising A."/>
            <person name="Reimegard J."/>
            <person name="Sonavane S."/>
            <person name="Akerstrom W."/>
            <person name="Nylinder S."/>
            <person name="Hedman E."/>
            <person name="Kallberg Y."/>
        </authorList>
    </citation>
    <scope>NUCLEOTIDE SEQUENCE [LARGE SCALE GENOMIC DNA]</scope>
</reference>
<dbReference type="GO" id="GO:0003993">
    <property type="term" value="F:acid phosphatase activity"/>
    <property type="evidence" value="ECO:0007669"/>
    <property type="project" value="TreeGrafter"/>
</dbReference>
<dbReference type="EC" id="3.1.3.80" evidence="3"/>
<accession>A0AAV1ZKK3</accession>
<dbReference type="Proteomes" id="UP001497382">
    <property type="component" value="Unassembled WGS sequence"/>
</dbReference>
<gene>
    <name evidence="17" type="ORF">LARSCL_LOCUS6243</name>
</gene>
<dbReference type="PANTHER" id="PTHR20963:SF8">
    <property type="entry name" value="MULTIPLE INOSITOL POLYPHOSPHATE PHOSPHATASE 1"/>
    <property type="match status" value="1"/>
</dbReference>
<comment type="catalytic activity">
    <reaction evidence="12">
        <text>1D-myo-inositol 1,2,5,6-tetrakisphosphate + H2O = 1D-myo-inositol 1,2,6-trisphosphate + phosphate</text>
        <dbReference type="Rhea" id="RHEA:77119"/>
        <dbReference type="ChEBI" id="CHEBI:15377"/>
        <dbReference type="ChEBI" id="CHEBI:43474"/>
        <dbReference type="ChEBI" id="CHEBI:195535"/>
        <dbReference type="ChEBI" id="CHEBI:195537"/>
        <dbReference type="EC" id="3.1.3.62"/>
    </reaction>
    <physiologicalReaction direction="left-to-right" evidence="12">
        <dbReference type="Rhea" id="RHEA:77120"/>
    </physiologicalReaction>
</comment>
<evidence type="ECO:0000256" key="3">
    <source>
        <dbReference type="ARBA" id="ARBA00012976"/>
    </source>
</evidence>
<comment type="catalytic activity">
    <reaction evidence="15">
        <text>(2R)-2,3-bisphosphoglycerate + H2O = (2R)-2-phosphoglycerate + phosphate</text>
        <dbReference type="Rhea" id="RHEA:27381"/>
        <dbReference type="ChEBI" id="CHEBI:15377"/>
        <dbReference type="ChEBI" id="CHEBI:43474"/>
        <dbReference type="ChEBI" id="CHEBI:58248"/>
        <dbReference type="ChEBI" id="CHEBI:58289"/>
        <dbReference type="EC" id="3.1.3.80"/>
    </reaction>
    <physiologicalReaction direction="left-to-right" evidence="15">
        <dbReference type="Rhea" id="RHEA:27382"/>
    </physiologicalReaction>
</comment>
<keyword evidence="16" id="KW-0812">Transmembrane</keyword>
<evidence type="ECO:0000256" key="4">
    <source>
        <dbReference type="ARBA" id="ARBA00013040"/>
    </source>
</evidence>
<name>A0AAV1ZKK3_9ARAC</name>
<dbReference type="InterPro" id="IPR029033">
    <property type="entry name" value="His_PPase_superfam"/>
</dbReference>
<dbReference type="CDD" id="cd07061">
    <property type="entry name" value="HP_HAP_like"/>
    <property type="match status" value="1"/>
</dbReference>
<keyword evidence="18" id="KW-1185">Reference proteome</keyword>
<comment type="catalytic activity">
    <reaction evidence="14">
        <text>1D-myo-inositol hexakisphosphate + H2O = 1D-myo-inositol 1,2,4,5,6-pentakisphosphate + phosphate</text>
        <dbReference type="Rhea" id="RHEA:16989"/>
        <dbReference type="ChEBI" id="CHEBI:15377"/>
        <dbReference type="ChEBI" id="CHEBI:43474"/>
        <dbReference type="ChEBI" id="CHEBI:57798"/>
        <dbReference type="ChEBI" id="CHEBI:58130"/>
        <dbReference type="EC" id="3.1.3.62"/>
    </reaction>
    <physiologicalReaction direction="left-to-right" evidence="14">
        <dbReference type="Rhea" id="RHEA:16990"/>
    </physiologicalReaction>
</comment>
<dbReference type="Gene3D" id="3.40.50.1240">
    <property type="entry name" value="Phosphoglycerate mutase-like"/>
    <property type="match status" value="1"/>
</dbReference>
<dbReference type="EMBL" id="CAXIEN010000059">
    <property type="protein sequence ID" value="CAL1272214.1"/>
    <property type="molecule type" value="Genomic_DNA"/>
</dbReference>
<keyword evidence="6" id="KW-1003">Cell membrane</keyword>
<evidence type="ECO:0000256" key="2">
    <source>
        <dbReference type="ARBA" id="ARBA00008422"/>
    </source>
</evidence>
<keyword evidence="10" id="KW-0325">Glycoprotein</keyword>
<evidence type="ECO:0000256" key="7">
    <source>
        <dbReference type="ARBA" id="ARBA00022729"/>
    </source>
</evidence>
<keyword evidence="7" id="KW-0732">Signal</keyword>
<dbReference type="EC" id="3.1.3.62" evidence="4"/>
<dbReference type="SUPFAM" id="SSF53254">
    <property type="entry name" value="Phosphoglycerate mutase-like"/>
    <property type="match status" value="1"/>
</dbReference>
<organism evidence="17 18">
    <name type="scientific">Larinioides sclopetarius</name>
    <dbReference type="NCBI Taxonomy" id="280406"/>
    <lineage>
        <taxon>Eukaryota</taxon>
        <taxon>Metazoa</taxon>
        <taxon>Ecdysozoa</taxon>
        <taxon>Arthropoda</taxon>
        <taxon>Chelicerata</taxon>
        <taxon>Arachnida</taxon>
        <taxon>Araneae</taxon>
        <taxon>Araneomorphae</taxon>
        <taxon>Entelegynae</taxon>
        <taxon>Araneoidea</taxon>
        <taxon>Araneidae</taxon>
        <taxon>Larinioides</taxon>
    </lineage>
</organism>
<evidence type="ECO:0000256" key="10">
    <source>
        <dbReference type="ARBA" id="ARBA00023180"/>
    </source>
</evidence>
<dbReference type="PANTHER" id="PTHR20963">
    <property type="entry name" value="MULTIPLE INOSITOL POLYPHOSPHATE PHOSPHATASE-RELATED"/>
    <property type="match status" value="1"/>
</dbReference>
<evidence type="ECO:0000256" key="13">
    <source>
        <dbReference type="ARBA" id="ARBA00043671"/>
    </source>
</evidence>
<evidence type="ECO:0000256" key="14">
    <source>
        <dbReference type="ARBA" id="ARBA00043691"/>
    </source>
</evidence>
<sequence length="529" mass="60240">MNPVIESNFLYRRRSDRRLPLQDNAARYVLNESVIDGVGARRRFLFSGGWTRTLVATIFYVHEFIKMHKSTRTGLIGLTILVCLIVIILVANLVSISPKEEQPLCVKLDGGDTCHSKDPDPYRYYGTKTPYRIAVKNNNESDLPLEGCTPIVFYMLSRHATRYPDEDYIVDLIKLLPALKKNITDSFLAGKAKICEEDLEKIKNFELNMKKEDDNRISSTGAVEAQNLGHRLKQKFSSILDDKYSPEKFSIAYTSRDRTKVTAKNFLKGLFSDDDYKNIDFEGKVNDGLLNFHKTCKKFMKKCEDPSYDVSEIDKFQKGALMKNIVKSVSERIGVDVTSGDIKLIYTACVFGYALNNSDAWCSVFSKDDLRVLEFNDDIDDYYKDAYGNDVNYEQACPIARYIFNLFKSGENTNDTKVVLHFSHAGAIKKVFAMFGLFRDELPLTADAFCSEQDRKWRSSLIAPFNTNIELVLYHCGDEYKVATFHNEKPVKVNGCDNELCSFSKFSATYEPMSKACNVSKICCTCCKL</sequence>
<evidence type="ECO:0000256" key="12">
    <source>
        <dbReference type="ARBA" id="ARBA00043668"/>
    </source>
</evidence>
<evidence type="ECO:0000256" key="1">
    <source>
        <dbReference type="ARBA" id="ARBA00004236"/>
    </source>
</evidence>
<keyword evidence="16" id="KW-1133">Transmembrane helix</keyword>
<evidence type="ECO:0000256" key="9">
    <source>
        <dbReference type="ARBA" id="ARBA00023136"/>
    </source>
</evidence>
<evidence type="ECO:0000256" key="15">
    <source>
        <dbReference type="ARBA" id="ARBA00043832"/>
    </source>
</evidence>
<comment type="subcellular location">
    <subcellularLocation>
        <location evidence="1">Cell membrane</location>
    </subcellularLocation>
</comment>
<dbReference type="Pfam" id="PF00328">
    <property type="entry name" value="His_Phos_2"/>
    <property type="match status" value="1"/>
</dbReference>
<evidence type="ECO:0000256" key="5">
    <source>
        <dbReference type="ARBA" id="ARBA00018097"/>
    </source>
</evidence>
<comment type="catalytic activity">
    <reaction evidence="13">
        <text>1D-myo-inositol 1,2,4,5,6-pentakisphosphate + H2O = 1D-myo-inositol 1,2,5,6-tetrakisphosphate + phosphate</text>
        <dbReference type="Rhea" id="RHEA:77115"/>
        <dbReference type="ChEBI" id="CHEBI:15377"/>
        <dbReference type="ChEBI" id="CHEBI:43474"/>
        <dbReference type="ChEBI" id="CHEBI:57798"/>
        <dbReference type="ChEBI" id="CHEBI:195535"/>
        <dbReference type="EC" id="3.1.3.62"/>
    </reaction>
    <physiologicalReaction direction="left-to-right" evidence="13">
        <dbReference type="Rhea" id="RHEA:77116"/>
    </physiologicalReaction>
</comment>
<keyword evidence="9 16" id="KW-0472">Membrane</keyword>
<dbReference type="GO" id="GO:0052745">
    <property type="term" value="F:inositol phosphate phosphatase activity"/>
    <property type="evidence" value="ECO:0007669"/>
    <property type="project" value="TreeGrafter"/>
</dbReference>